<evidence type="ECO:0000256" key="2">
    <source>
        <dbReference type="ARBA" id="ARBA00012759"/>
    </source>
</evidence>
<evidence type="ECO:0000256" key="7">
    <source>
        <dbReference type="SAM" id="Coils"/>
    </source>
</evidence>
<keyword evidence="12" id="KW-1185">Reference proteome</keyword>
<keyword evidence="4" id="KW-0833">Ubl conjugation pathway</keyword>
<dbReference type="eggNOG" id="ENOG502QUFK">
    <property type="taxonomic scope" value="Eukaryota"/>
</dbReference>
<reference evidence="12" key="1">
    <citation type="journal article" date="2011" name="Science">
        <title>The plant cell wall-decomposing machinery underlies the functional diversity of forest fungi.</title>
        <authorList>
            <person name="Eastwood D.C."/>
            <person name="Floudas D."/>
            <person name="Binder M."/>
            <person name="Majcherczyk A."/>
            <person name="Schneider P."/>
            <person name="Aerts A."/>
            <person name="Asiegbu F.O."/>
            <person name="Baker S.E."/>
            <person name="Barry K."/>
            <person name="Bendiksby M."/>
            <person name="Blumentritt M."/>
            <person name="Coutinho P.M."/>
            <person name="Cullen D."/>
            <person name="de Vries R.P."/>
            <person name="Gathman A."/>
            <person name="Goodell B."/>
            <person name="Henrissat B."/>
            <person name="Ihrmark K."/>
            <person name="Kauserud H."/>
            <person name="Kohler A."/>
            <person name="LaButti K."/>
            <person name="Lapidus A."/>
            <person name="Lavin J.L."/>
            <person name="Lee Y.-H."/>
            <person name="Lindquist E."/>
            <person name="Lilly W."/>
            <person name="Lucas S."/>
            <person name="Morin E."/>
            <person name="Murat C."/>
            <person name="Oguiza J.A."/>
            <person name="Park J."/>
            <person name="Pisabarro A.G."/>
            <person name="Riley R."/>
            <person name="Rosling A."/>
            <person name="Salamov A."/>
            <person name="Schmidt O."/>
            <person name="Schmutz J."/>
            <person name="Skrede I."/>
            <person name="Stenlid J."/>
            <person name="Wiebenga A."/>
            <person name="Xie X."/>
            <person name="Kuees U."/>
            <person name="Hibbett D.S."/>
            <person name="Hoffmeister D."/>
            <person name="Hoegberg N."/>
            <person name="Martin F."/>
            <person name="Grigoriev I.V."/>
            <person name="Watkinson S.C."/>
        </authorList>
    </citation>
    <scope>NUCLEOTIDE SEQUENCE [LARGE SCALE GENOMIC DNA]</scope>
    <source>
        <strain evidence="12">strain S7.3</strain>
    </source>
</reference>
<sequence length="3052" mass="348601">MPDHKSLQYIIHHVFLPPQLPQGDDTSVACDHALSSLVLSSAERFQRATALQLGIQWNPICKMLSQLCESMKLQVLPADLVEKQMKEMKSGDILVFLIRAQNAAIILRKYDSETTFESFELSPTTAAVMVPSTVADDPKFQEEFSLFLAKMNTDVLDDAVATTRKAKSNVREERETTDPRYIIQLLTGILRGVGRIAEIPRIRKRIGDDVLWNDARLPWRRSPLWLAIRVTMQTTLVRRDKDGNEYKSFMAFFMASILRMASKCDMQSDVLFCMRAKLSRRLYKLKSNALPFVSDAVNQVADEVESILTGRWRSVQEAQETSSRWAPQELNFIEDTCLSLTNSRDHLKRVMLDRSPQKSLSAFQPSHSPRTRGIEHFLSVDKNRLANIFQTEPFTALADFELSIEEGFDKWIDDVAPNDRHSACAVISNCMEEYFTQAQKHYAHNPEDMSIMILTLLELWVGMDKLAVLEHRLLADYSPEVPANLPELLLLRKSGSLYRLDQIQHYLNSRAHRAQSGQSVFTDGVRAQSFSVRFFESSAKHQELKRQIERDAAHVRDQKVIEMQDKNAEHERLTEEARNLEHIYIENRLGEEIHNKPGCSKCSKEKKIAGLKIQVHEWPLPEDTTRAKAVVFELDCPITFSIWRSTTYNLLSNILTPALSRTSIASPPTILTGYSALIPYLTSIPSRRITLASTTKPFTKSHYQYIPIPSSEPRVCLPNALSFRLFDVSGSRWAANAFTQCTRIERFCIPNLPAGPYQSLQYTVDGTSHSSNTVLSNQSQCHKELTIHEFIAFGSLRSGPLLQWMNILRELHARTLNLRREEVYTLMTQAAWQVGPTSGDGVREWHVDLVDVKFSSALLDELENFVVTVEENWLEDVSMRTIIALACRLLSVATDDSITGRTYTLLRKVRVITFRWIQQLSKKLHTIDNDPDMQTQEFQSRIRDLAATCRATYDVEKKHLRFLLRSSEDETTLLQCAIALHDNMPSNLQMVSPESKRLLDRDWRLSHFLEGVLSQRIIADGSGLNDAILAVWPGYRPGVFWSRLQHPHERWLISLTSESDNQRSQTVHFNLFEGQLLIDGKPLGRLPSSIIRHPTYSMLFGQKVLDIVPSDIQGMEFVTRGKVYDRQVYFSLRKLGKELVVRTKQGAELLEFIPRTTFLNDLPKLLVEDHTHWLNLHTGELQIRPDHCMWEPAHDIWCIQFSLDGHSFMKSGLSHLIDIRSPTFRMMADRLKGLEYPENLLVTHKPLAENSGPSLVVDLLRFRLSFFVDTNYHLQSRNLRGMVVDSNQSAGTLFGLRNQLLLRSSDQDLKYHSRHRYVLIPHGQLSFQRQGHHITIEIDTQKQHRVQHHRYKVDTVLGCLVGNVSLTNKLYKAYLHALSSSCLPDPLTGRTGTEEALYDLSSAGCQSFQALGAADIELLHQIGALTTNRTFYPAHLKRMQKVEWGKISPLAQHHGFYAMTNTILEFANRIQVFEEKPIKIHCSDRNTHLLQRAALRNAMFYPQEFTQPLPPHNGDLEYDNRASVGDAEASACDVASLIYQWPLRLATSHHLLDIFQQWKHVSGPQTLATPRYDSDWFEIKLSETWISLYDLFRRSTRQEVQYQLLFSLSAMVYGSPSTRNYIDTLLAFATNPDFKTIRPPLYSSYDLRDGFKPQQEVLLKLVTSCAHPFERSPEVDLEALEGESKTSLKFRRHRIYEEQKISHVRKAVEDLISQWPCDKPTCPSFISTTRFNSPTLMQKVKLLFLSCYKNKYLWEYTVQVQVVLDRAYTSTLIEKRPYRYRPSFSGNKNHCSNSITFIELFDRNVPDLDPPPRELPKIPESMKEKAIPKSTKGLQRLVSEFRNDGANAFHQLYGENLAESWRTMGQQSSDGYPSRISYSRSVLQSYLEQCEKHFLGILCAIHQVMSPQTPAERALLTAGQWPRITIRSLLRKLVPTSDTALTIEWKSVLSALAESLILFQRSQRLLAFAMSHKHEEFYKELENTGYGVYDSSLYPAWLLIQIENHFRVRPIQAEVAREMMSPASGHNTTLQLNMGEGKSSVIVPIAAAALADGDKLVRVVALKSLATQMFQLLVERLGGLTNRRIFYMPFSRSIKLDYTKVQLIQKMYEECRRVGGILVIQPDHILSYKLMSVDQHLASRSDVAKGLLESQLWLESHTRDILDESDEILHVRYQLVYTIGSQQHLEGFPERWTTTQQILSLARKHAPLLQQKYPLGIEVQQSPFHVFPQIRILQADAGEALISMIAQCVSEGDLANFHFGQLPLSIRQIVSTFITRSNLLPEHIQVIKGYCQGSGLWKGLLLLRGLLAHGILVYALRERRWRVDYGLDLQRSMLAVPYRAKDVPAVRAEFGHPDVAVILTCLSYYYGGLSEKELDICFQLLQKVDNPPVEYEEWIRGCDVPDTLRHISGLNARSAEQRNRYLIPLFQQNQAVVDFYLSRVVFPKEAKEFPQKLATSGWDIAERKSQITTGFSGTNDNRFLLPTSILQHDPPHQKSTNAKVLSYLLKEENNRYMCMKNRAGEHSLTESFLKVLVNQSPEIRVLLDVGAQMLELQNRDLAILWLSLKTDAQAAIFFNESDELTVVDRESNSELFISSPYNQQLDQCLLYLDDAHTRGTDVKLPAGFRAAVTLGPKVTKDRLAQGCMRMRKLGNGHSVMFFAPLEVDRRIRDAAKKAADEQIDALDILRWVMYETCTDIQQRASQWAQQGVDHRVRAAAWSRFSSGDISPKGLASAWLQQEARTLEEMYGLDLSHTHAAFDIPELRARCIQLGVLSIRAAGMEEEQEREVVHEIERERQIERPPKATAALHHVHKDVQHFVRTGVIPAGSLAIKPAFTTLAGTNVMFNDSLTWTPNLLVTADFATVIQSRAPQNAQDYLRPTHWILSAQFQDSLLLLVVSPHEANELLPEIRGRKKVRLHIYAPRVTQTMKPCDDLKLYCIPPLPAIWAVPPALTTQLNLWAGQLYLPNYETYERLCGFLGIYSKETSNAVTQSDGFIKPIDRPTDIRFFSPFRQSPVPCLKALIGLRRKGMGFLPTHMGKILQGRLLTDEDFDP</sequence>
<evidence type="ECO:0000313" key="11">
    <source>
        <dbReference type="EMBL" id="EGO02952.1"/>
    </source>
</evidence>
<dbReference type="InterPro" id="IPR027417">
    <property type="entry name" value="P-loop_NTPase"/>
</dbReference>
<dbReference type="HOGENOM" id="CLU_000211_1_0_1"/>
<dbReference type="Pfam" id="PF20255">
    <property type="entry name" value="DUF6606"/>
    <property type="match status" value="1"/>
</dbReference>
<evidence type="ECO:0000259" key="9">
    <source>
        <dbReference type="Pfam" id="PF12359"/>
    </source>
</evidence>
<dbReference type="InParanoid" id="F8PMX0"/>
<dbReference type="GO" id="GO:0004843">
    <property type="term" value="F:cysteine-type deubiquitinase activity"/>
    <property type="evidence" value="ECO:0007669"/>
    <property type="project" value="UniProtKB-EC"/>
</dbReference>
<keyword evidence="5" id="KW-0378">Hydrolase</keyword>
<dbReference type="InterPro" id="IPR022105">
    <property type="entry name" value="DUF3645"/>
</dbReference>
<feature type="domain" description="DUF6606" evidence="10">
    <location>
        <begin position="10"/>
        <end position="258"/>
    </location>
</feature>
<comment type="catalytic activity">
    <reaction evidence="1">
        <text>Thiol-dependent hydrolysis of ester, thioester, amide, peptide and isopeptide bonds formed by the C-terminal Gly of ubiquitin (a 76-residue protein attached to proteins as an intracellular targeting signal).</text>
        <dbReference type="EC" id="3.4.19.12"/>
    </reaction>
</comment>
<evidence type="ECO:0000256" key="1">
    <source>
        <dbReference type="ARBA" id="ARBA00000707"/>
    </source>
</evidence>
<evidence type="ECO:0000256" key="4">
    <source>
        <dbReference type="ARBA" id="ARBA00022786"/>
    </source>
</evidence>
<evidence type="ECO:0000256" key="3">
    <source>
        <dbReference type="ARBA" id="ARBA00022670"/>
    </source>
</evidence>
<dbReference type="InterPro" id="IPR051346">
    <property type="entry name" value="OTU_Deubiquitinase"/>
</dbReference>
<dbReference type="PANTHER" id="PTHR13367">
    <property type="entry name" value="UBIQUITIN THIOESTERASE"/>
    <property type="match status" value="1"/>
</dbReference>
<protein>
    <recommendedName>
        <fullName evidence="2">ubiquitinyl hydrolase 1</fullName>
        <ecNumber evidence="2">3.4.19.12</ecNumber>
    </recommendedName>
</protein>
<dbReference type="OrthoDB" id="3182339at2759"/>
<proteinExistence type="predicted"/>
<dbReference type="GO" id="GO:0006508">
    <property type="term" value="P:proteolysis"/>
    <property type="evidence" value="ECO:0007669"/>
    <property type="project" value="UniProtKB-KW"/>
</dbReference>
<evidence type="ECO:0000256" key="5">
    <source>
        <dbReference type="ARBA" id="ARBA00022801"/>
    </source>
</evidence>
<feature type="domain" description="DUF3645" evidence="9">
    <location>
        <begin position="2328"/>
        <end position="2360"/>
    </location>
</feature>
<dbReference type="OMA" id="QPENNHY"/>
<gene>
    <name evidence="11" type="ORF">SERLA73DRAFT_158650</name>
</gene>
<evidence type="ECO:0000259" key="10">
    <source>
        <dbReference type="Pfam" id="PF20255"/>
    </source>
</evidence>
<dbReference type="Proteomes" id="UP000008063">
    <property type="component" value="Unassembled WGS sequence"/>
</dbReference>
<keyword evidence="3" id="KW-0645">Protease</keyword>
<keyword evidence="6" id="KW-0788">Thiol protease</keyword>
<dbReference type="SUPFAM" id="SSF52540">
    <property type="entry name" value="P-loop containing nucleoside triphosphate hydrolases"/>
    <property type="match status" value="1"/>
</dbReference>
<dbReference type="PANTHER" id="PTHR13367:SF34">
    <property type="match status" value="1"/>
</dbReference>
<dbReference type="EC" id="3.4.19.12" evidence="2"/>
<keyword evidence="7" id="KW-0175">Coiled coil</keyword>
<accession>F8PMX0</accession>
<organism evidence="12">
    <name type="scientific">Serpula lacrymans var. lacrymans (strain S7.3)</name>
    <name type="common">Dry rot fungus</name>
    <dbReference type="NCBI Taxonomy" id="936435"/>
    <lineage>
        <taxon>Eukaryota</taxon>
        <taxon>Fungi</taxon>
        <taxon>Dikarya</taxon>
        <taxon>Basidiomycota</taxon>
        <taxon>Agaricomycotina</taxon>
        <taxon>Agaricomycetes</taxon>
        <taxon>Agaricomycetidae</taxon>
        <taxon>Boletales</taxon>
        <taxon>Coniophorineae</taxon>
        <taxon>Serpulaceae</taxon>
        <taxon>Serpula</taxon>
    </lineage>
</organism>
<dbReference type="EMBL" id="GL945476">
    <property type="protein sequence ID" value="EGO02952.1"/>
    <property type="molecule type" value="Genomic_DNA"/>
</dbReference>
<evidence type="ECO:0000259" key="8">
    <source>
        <dbReference type="Pfam" id="PF12340"/>
    </source>
</evidence>
<dbReference type="Pfam" id="PF12340">
    <property type="entry name" value="DUF3638"/>
    <property type="match status" value="1"/>
</dbReference>
<dbReference type="STRING" id="936435.F8PMX0"/>
<dbReference type="InterPro" id="IPR022099">
    <property type="entry name" value="DUF3638"/>
</dbReference>
<feature type="coiled-coil region" evidence="7">
    <location>
        <begin position="556"/>
        <end position="583"/>
    </location>
</feature>
<name>F8PMX0_SERL3</name>
<dbReference type="Pfam" id="PF12359">
    <property type="entry name" value="DUF3645"/>
    <property type="match status" value="1"/>
</dbReference>
<evidence type="ECO:0000313" key="12">
    <source>
        <dbReference type="Proteomes" id="UP000008063"/>
    </source>
</evidence>
<evidence type="ECO:0000256" key="6">
    <source>
        <dbReference type="ARBA" id="ARBA00022807"/>
    </source>
</evidence>
<feature type="domain" description="DUF3638" evidence="8">
    <location>
        <begin position="1989"/>
        <end position="2208"/>
    </location>
</feature>
<dbReference type="InterPro" id="IPR046541">
    <property type="entry name" value="DUF6606"/>
</dbReference>